<accession>A0A4S8MQR3</accession>
<feature type="compositionally biased region" description="Polar residues" evidence="1">
    <location>
        <begin position="222"/>
        <end position="235"/>
    </location>
</feature>
<feature type="compositionally biased region" description="Basic and acidic residues" evidence="1">
    <location>
        <begin position="1"/>
        <end position="13"/>
    </location>
</feature>
<evidence type="ECO:0000256" key="2">
    <source>
        <dbReference type="SAM" id="Phobius"/>
    </source>
</evidence>
<feature type="compositionally biased region" description="Low complexity" evidence="1">
    <location>
        <begin position="61"/>
        <end position="71"/>
    </location>
</feature>
<feature type="region of interest" description="Disordered" evidence="1">
    <location>
        <begin position="248"/>
        <end position="278"/>
    </location>
</feature>
<feature type="compositionally biased region" description="Polar residues" evidence="1">
    <location>
        <begin position="252"/>
        <end position="262"/>
    </location>
</feature>
<gene>
    <name evidence="3" type="ORF">K435DRAFT_104713</name>
</gene>
<proteinExistence type="predicted"/>
<name>A0A4S8MQR3_DENBC</name>
<evidence type="ECO:0000256" key="1">
    <source>
        <dbReference type="SAM" id="MobiDB-lite"/>
    </source>
</evidence>
<feature type="compositionally biased region" description="Polar residues" evidence="1">
    <location>
        <begin position="142"/>
        <end position="180"/>
    </location>
</feature>
<dbReference type="Proteomes" id="UP000297245">
    <property type="component" value="Unassembled WGS sequence"/>
</dbReference>
<feature type="compositionally biased region" description="Low complexity" evidence="1">
    <location>
        <begin position="200"/>
        <end position="221"/>
    </location>
</feature>
<keyword evidence="2" id="KW-0472">Membrane</keyword>
<dbReference type="OrthoDB" id="3266087at2759"/>
<dbReference type="AlphaFoldDB" id="A0A4S8MQR3"/>
<sequence>MSLPKIDRDKGKANAEATTSIHPHLSPIPAQSSHYSGIYSAPRVPSPLAQDMERRRMRLMSAPTSATSSPPKDAQERPATSSSLSKRKADDGEDGIHRKRATFAADTFEKPRQASGSSHVAGRKRPKLLGVESVVETDNTETRSISTTHTRNFGVGPNTSLSRNSTQRSRKISQPTSVAGSSRPGHVPRRNITSSHSRLSQTYSQYSRFSQSQSPHGSSSQLGLHNNPSTSRLSTASSIPVSALITPRAPSVSVSQHRSTNGGYHYHMSDPRKPPKVRPTSWGLTLPEGNQMQPRVNLFDLLRGRRGFFSGIKRRTGLADSGKTTEYSHDPESVVSRDGTSTSSGHRGWIEAGGSPVHAWLFFLGFVLFPLWWIGGFLVGIPRTRKLGEGEHEKGVVLDDPQVEHDALSWRTRCRVMAVISLFTYVPFIILVAILVPRNRG</sequence>
<keyword evidence="2" id="KW-0812">Transmembrane</keyword>
<protein>
    <submittedName>
        <fullName evidence="3">Uncharacterized protein</fullName>
    </submittedName>
</protein>
<dbReference type="EMBL" id="ML179049">
    <property type="protein sequence ID" value="THV05403.1"/>
    <property type="molecule type" value="Genomic_DNA"/>
</dbReference>
<organism evidence="3 4">
    <name type="scientific">Dendrothele bispora (strain CBS 962.96)</name>
    <dbReference type="NCBI Taxonomy" id="1314807"/>
    <lineage>
        <taxon>Eukaryota</taxon>
        <taxon>Fungi</taxon>
        <taxon>Dikarya</taxon>
        <taxon>Basidiomycota</taxon>
        <taxon>Agaricomycotina</taxon>
        <taxon>Agaricomycetes</taxon>
        <taxon>Agaricomycetidae</taxon>
        <taxon>Agaricales</taxon>
        <taxon>Agaricales incertae sedis</taxon>
        <taxon>Dendrothele</taxon>
    </lineage>
</organism>
<evidence type="ECO:0000313" key="4">
    <source>
        <dbReference type="Proteomes" id="UP000297245"/>
    </source>
</evidence>
<evidence type="ECO:0000313" key="3">
    <source>
        <dbReference type="EMBL" id="THV05403.1"/>
    </source>
</evidence>
<feature type="region of interest" description="Disordered" evidence="1">
    <location>
        <begin position="320"/>
        <end position="341"/>
    </location>
</feature>
<feature type="compositionally biased region" description="Basic and acidic residues" evidence="1">
    <location>
        <begin position="87"/>
        <end position="96"/>
    </location>
</feature>
<keyword evidence="2" id="KW-1133">Transmembrane helix</keyword>
<feature type="transmembrane region" description="Helical" evidence="2">
    <location>
        <begin position="360"/>
        <end position="381"/>
    </location>
</feature>
<feature type="transmembrane region" description="Helical" evidence="2">
    <location>
        <begin position="416"/>
        <end position="436"/>
    </location>
</feature>
<reference evidence="3 4" key="1">
    <citation type="journal article" date="2019" name="Nat. Ecol. Evol.">
        <title>Megaphylogeny resolves global patterns of mushroom evolution.</title>
        <authorList>
            <person name="Varga T."/>
            <person name="Krizsan K."/>
            <person name="Foldi C."/>
            <person name="Dima B."/>
            <person name="Sanchez-Garcia M."/>
            <person name="Sanchez-Ramirez S."/>
            <person name="Szollosi G.J."/>
            <person name="Szarkandi J.G."/>
            <person name="Papp V."/>
            <person name="Albert L."/>
            <person name="Andreopoulos W."/>
            <person name="Angelini C."/>
            <person name="Antonin V."/>
            <person name="Barry K.W."/>
            <person name="Bougher N.L."/>
            <person name="Buchanan P."/>
            <person name="Buyck B."/>
            <person name="Bense V."/>
            <person name="Catcheside P."/>
            <person name="Chovatia M."/>
            <person name="Cooper J."/>
            <person name="Damon W."/>
            <person name="Desjardin D."/>
            <person name="Finy P."/>
            <person name="Geml J."/>
            <person name="Haridas S."/>
            <person name="Hughes K."/>
            <person name="Justo A."/>
            <person name="Karasinski D."/>
            <person name="Kautmanova I."/>
            <person name="Kiss B."/>
            <person name="Kocsube S."/>
            <person name="Kotiranta H."/>
            <person name="LaButti K.M."/>
            <person name="Lechner B.E."/>
            <person name="Liimatainen K."/>
            <person name="Lipzen A."/>
            <person name="Lukacs Z."/>
            <person name="Mihaltcheva S."/>
            <person name="Morgado L.N."/>
            <person name="Niskanen T."/>
            <person name="Noordeloos M.E."/>
            <person name="Ohm R.A."/>
            <person name="Ortiz-Santana B."/>
            <person name="Ovrebo C."/>
            <person name="Racz N."/>
            <person name="Riley R."/>
            <person name="Savchenko A."/>
            <person name="Shiryaev A."/>
            <person name="Soop K."/>
            <person name="Spirin V."/>
            <person name="Szebenyi C."/>
            <person name="Tomsovsky M."/>
            <person name="Tulloss R.E."/>
            <person name="Uehling J."/>
            <person name="Grigoriev I.V."/>
            <person name="Vagvolgyi C."/>
            <person name="Papp T."/>
            <person name="Martin F.M."/>
            <person name="Miettinen O."/>
            <person name="Hibbett D.S."/>
            <person name="Nagy L.G."/>
        </authorList>
    </citation>
    <scope>NUCLEOTIDE SEQUENCE [LARGE SCALE GENOMIC DNA]</scope>
    <source>
        <strain evidence="3 4">CBS 962.96</strain>
    </source>
</reference>
<keyword evidence="4" id="KW-1185">Reference proteome</keyword>
<feature type="region of interest" description="Disordered" evidence="1">
    <location>
        <begin position="1"/>
        <end position="235"/>
    </location>
</feature>